<dbReference type="InterPro" id="IPR001633">
    <property type="entry name" value="EAL_dom"/>
</dbReference>
<dbReference type="PROSITE" id="PS50887">
    <property type="entry name" value="GGDEF"/>
    <property type="match status" value="1"/>
</dbReference>
<dbReference type="NCBIfam" id="TIGR00254">
    <property type="entry name" value="GGDEF"/>
    <property type="match status" value="1"/>
</dbReference>
<dbReference type="PANTHER" id="PTHR44757">
    <property type="entry name" value="DIGUANYLATE CYCLASE DGCP"/>
    <property type="match status" value="1"/>
</dbReference>
<dbReference type="EMBL" id="CP147846">
    <property type="protein sequence ID" value="WXG67283.1"/>
    <property type="molecule type" value="Genomic_DNA"/>
</dbReference>
<gene>
    <name evidence="4" type="ORF">WDS16_18770</name>
</gene>
<dbReference type="PROSITE" id="PS50883">
    <property type="entry name" value="EAL"/>
    <property type="match status" value="1"/>
</dbReference>
<dbReference type="Gene3D" id="3.30.70.270">
    <property type="match status" value="1"/>
</dbReference>
<evidence type="ECO:0000313" key="4">
    <source>
        <dbReference type="EMBL" id="WXG67283.1"/>
    </source>
</evidence>
<keyword evidence="1" id="KW-0472">Membrane</keyword>
<keyword evidence="4" id="KW-0808">Transferase</keyword>
<keyword evidence="1" id="KW-1133">Transmembrane helix</keyword>
<organism evidence="4 5">
    <name type="scientific">Rhodococcus sovatensis</name>
    <dbReference type="NCBI Taxonomy" id="1805840"/>
    <lineage>
        <taxon>Bacteria</taxon>
        <taxon>Bacillati</taxon>
        <taxon>Actinomycetota</taxon>
        <taxon>Actinomycetes</taxon>
        <taxon>Mycobacteriales</taxon>
        <taxon>Nocardiaceae</taxon>
        <taxon>Rhodococcus</taxon>
    </lineage>
</organism>
<dbReference type="PANTHER" id="PTHR44757:SF2">
    <property type="entry name" value="BIOFILM ARCHITECTURE MAINTENANCE PROTEIN MBAA"/>
    <property type="match status" value="1"/>
</dbReference>
<feature type="domain" description="GGDEF" evidence="3">
    <location>
        <begin position="346"/>
        <end position="474"/>
    </location>
</feature>
<dbReference type="Proteomes" id="UP001432000">
    <property type="component" value="Chromosome"/>
</dbReference>
<feature type="transmembrane region" description="Helical" evidence="1">
    <location>
        <begin position="287"/>
        <end position="309"/>
    </location>
</feature>
<keyword evidence="4" id="KW-0378">Hydrolase</keyword>
<dbReference type="SMART" id="SM00267">
    <property type="entry name" value="GGDEF"/>
    <property type="match status" value="1"/>
</dbReference>
<dbReference type="InterPro" id="IPR043128">
    <property type="entry name" value="Rev_trsase/Diguanyl_cyclase"/>
</dbReference>
<feature type="domain" description="EAL" evidence="2">
    <location>
        <begin position="483"/>
        <end position="735"/>
    </location>
</feature>
<evidence type="ECO:0000313" key="5">
    <source>
        <dbReference type="Proteomes" id="UP001432000"/>
    </source>
</evidence>
<keyword evidence="4" id="KW-0548">Nucleotidyltransferase</keyword>
<keyword evidence="1" id="KW-0812">Transmembrane</keyword>
<protein>
    <submittedName>
        <fullName evidence="4">Bifunctional diguanylate cyclase/phosphodiesterase</fullName>
        <ecNumber evidence="4">2.7.7.65</ecNumber>
        <ecNumber evidence="4">3.1.4.52</ecNumber>
    </submittedName>
</protein>
<dbReference type="SUPFAM" id="SSF55073">
    <property type="entry name" value="Nucleotide cyclase"/>
    <property type="match status" value="1"/>
</dbReference>
<reference evidence="4 5" key="1">
    <citation type="submission" date="2024-03" db="EMBL/GenBank/DDBJ databases">
        <title>Natural products discovery in diverse microorganisms through a two-stage MS feature dereplication strategy.</title>
        <authorList>
            <person name="Zhang R."/>
        </authorList>
    </citation>
    <scope>NUCLEOTIDE SEQUENCE [LARGE SCALE GENOMIC DNA]</scope>
    <source>
        <strain evidence="4 5">18930</strain>
    </source>
</reference>
<feature type="transmembrane region" description="Helical" evidence="1">
    <location>
        <begin position="55"/>
        <end position="76"/>
    </location>
</feature>
<feature type="transmembrane region" description="Helical" evidence="1">
    <location>
        <begin position="28"/>
        <end position="48"/>
    </location>
</feature>
<feature type="transmembrane region" description="Helical" evidence="1">
    <location>
        <begin position="253"/>
        <end position="275"/>
    </location>
</feature>
<dbReference type="Gene3D" id="3.20.20.450">
    <property type="entry name" value="EAL domain"/>
    <property type="match status" value="1"/>
</dbReference>
<dbReference type="CDD" id="cd01948">
    <property type="entry name" value="EAL"/>
    <property type="match status" value="1"/>
</dbReference>
<evidence type="ECO:0000259" key="2">
    <source>
        <dbReference type="PROSITE" id="PS50883"/>
    </source>
</evidence>
<dbReference type="InterPro" id="IPR000160">
    <property type="entry name" value="GGDEF_dom"/>
</dbReference>
<dbReference type="EC" id="3.1.4.52" evidence="4"/>
<dbReference type="RefSeq" id="WP_338886719.1">
    <property type="nucleotide sequence ID" value="NZ_CP147846.1"/>
</dbReference>
<feature type="transmembrane region" description="Helical" evidence="1">
    <location>
        <begin position="120"/>
        <end position="138"/>
    </location>
</feature>
<dbReference type="InterPro" id="IPR052155">
    <property type="entry name" value="Biofilm_reg_signaling"/>
</dbReference>
<dbReference type="Pfam" id="PF00563">
    <property type="entry name" value="EAL"/>
    <property type="match status" value="1"/>
</dbReference>
<feature type="transmembrane region" description="Helical" evidence="1">
    <location>
        <begin position="150"/>
        <end position="172"/>
    </location>
</feature>
<dbReference type="SUPFAM" id="SSF141868">
    <property type="entry name" value="EAL domain-like"/>
    <property type="match status" value="1"/>
</dbReference>
<evidence type="ECO:0000259" key="3">
    <source>
        <dbReference type="PROSITE" id="PS50887"/>
    </source>
</evidence>
<accession>A0ABZ2PJJ1</accession>
<dbReference type="InterPro" id="IPR029787">
    <property type="entry name" value="Nucleotide_cyclase"/>
</dbReference>
<dbReference type="SMART" id="SM00052">
    <property type="entry name" value="EAL"/>
    <property type="match status" value="1"/>
</dbReference>
<dbReference type="EC" id="2.7.7.65" evidence="4"/>
<dbReference type="Pfam" id="PF00990">
    <property type="entry name" value="GGDEF"/>
    <property type="match status" value="1"/>
</dbReference>
<dbReference type="GO" id="GO:0071111">
    <property type="term" value="F:cyclic-guanylate-specific phosphodiesterase activity"/>
    <property type="evidence" value="ECO:0007669"/>
    <property type="project" value="UniProtKB-EC"/>
</dbReference>
<feature type="transmembrane region" description="Helical" evidence="1">
    <location>
        <begin position="91"/>
        <end position="108"/>
    </location>
</feature>
<dbReference type="CDD" id="cd01949">
    <property type="entry name" value="GGDEF"/>
    <property type="match status" value="1"/>
</dbReference>
<feature type="transmembrane region" description="Helical" evidence="1">
    <location>
        <begin position="184"/>
        <end position="208"/>
    </location>
</feature>
<keyword evidence="5" id="KW-1185">Reference proteome</keyword>
<sequence>MKSWLFLVFGVVACAGYFASPPGLVSESVFVGIGLISVSAVVAGIWNYRPATTRAWGLIATGSALWVAGDAMYLYISQSQGTVPMPSPADYIYLVGYPVLAAGLYLLVHDGWRRGDLGHVANSTIVMIAFGLMLWIFVVHPNAVDVSTEAGLLAVVYPAMDIFLLGLLVHFVSATQWQNAAFRLLIAAVVLVLAADTAAELVAFTVAGHDVADAGYLGYNILVGTAALHPSMRRLSAPSPRSSVSTIAASFNFPTVLIVTAAALTTPAVMAIMLIRDEPVREWGWGVVLSATILVCLVFVRVSELLLLLQRQTKTLRNVADTDHLTGLLNRRGLERWIDVNDTDQRPLAFLLLDIDRFKDINDTFGHRIGDDVVRAVAHRVVRAVGLRGVVARVGADEFLIATTTYPFEAEGIAHDVHHSLRRPVTTADATLFIEVSIGISMSAESTAETVGQQAYLAMESAKTVQPRTAVYDSSMARDNSAQLLLLSELTTAIDQHHLELYYQLQVDLTAMEAVGVEALLRWNHPVRGLIEPDSFLPMAERTGLIRPLLDFVLTQTTTQHLEWRREGIDLALSINVSTRNLLDTTLVERVRRVLDAGMDPRMLTIEITETSSMTNPPLAIETLAELRRLGVSLAIDDYGTGYSSLAYLQRLPVQQLKIDKTFVLDMMTAPAHRVIVRSTIDLARTLGLTITAEGVEDLDTLMELKALCCNYAQGYYVGRPVPAEEIPASVSKLNAELKECTDTR</sequence>
<dbReference type="GO" id="GO:0052621">
    <property type="term" value="F:diguanylate cyclase activity"/>
    <property type="evidence" value="ECO:0007669"/>
    <property type="project" value="UniProtKB-EC"/>
</dbReference>
<evidence type="ECO:0000256" key="1">
    <source>
        <dbReference type="SAM" id="Phobius"/>
    </source>
</evidence>
<name>A0ABZ2PJJ1_9NOCA</name>
<proteinExistence type="predicted"/>
<dbReference type="InterPro" id="IPR035919">
    <property type="entry name" value="EAL_sf"/>
</dbReference>